<comment type="caution">
    <text evidence="1">The sequence shown here is derived from an EMBL/GenBank/DDBJ whole genome shotgun (WGS) entry which is preliminary data.</text>
</comment>
<gene>
    <name evidence="1" type="ORF">D5086_033591</name>
</gene>
<dbReference type="EMBL" id="RCHU02000019">
    <property type="protein sequence ID" value="KAL3565545.1"/>
    <property type="molecule type" value="Genomic_DNA"/>
</dbReference>
<sequence>MHGYSRLGNAGATGRAVTTTPTPSPPSSPRLRHSRSSGKSNSSPGGMVLYMGSLNFDVNLKNGGVVVRKRAPPGTVYRSPKVFDKLWPYMEAESNGSHNALMKAWDPKLHQAWKPSGISNYSDAELPESNGFLIIEANGGLNQQRLSICDAVAVAGLLNATLVIPFFHLNSVWRDSSKFGEIFDEDFFIHALKNNVKVVRELPSDVLEQFDNNISSIVNLRVKAWSSPTYYLQKVLPKLRHMRAVRIAPFSNRLAHAVPPNIQGLRCLANFEALRFSESIRTLAEQMVDRMIKNSSQSGGKYVSVHLRFETDMVAFSCCEYDGGEEEKREMDIARESAWRGKFRRRGRVIRPGANRVDGKCPLTPLEVGMMLRGMGFDNTTSVYVAAGNIYKAEKYMAPLKQMFPRLETKDTLATTEELVPFKGHSSRLAALDYTVCLHSEVFVTTQGGNFPHFLMGHRRYLYGGHAKTINPDKRKLALLFDKPSIRWEVFKRQMQNMLRHSDVKGSELRKPSASLYTFPMPDCMCKQTEARQQDSRTGYWLHHYSQMQSGTFVENSTLKTVKILLAHWGCHKNVGE</sequence>
<evidence type="ECO:0000313" key="1">
    <source>
        <dbReference type="EMBL" id="KAL3565545.1"/>
    </source>
</evidence>
<keyword evidence="2" id="KW-1185">Reference proteome</keyword>
<organism evidence="1 2">
    <name type="scientific">Populus alba</name>
    <name type="common">White poplar</name>
    <dbReference type="NCBI Taxonomy" id="43335"/>
    <lineage>
        <taxon>Eukaryota</taxon>
        <taxon>Viridiplantae</taxon>
        <taxon>Streptophyta</taxon>
        <taxon>Embryophyta</taxon>
        <taxon>Tracheophyta</taxon>
        <taxon>Spermatophyta</taxon>
        <taxon>Magnoliopsida</taxon>
        <taxon>eudicotyledons</taxon>
        <taxon>Gunneridae</taxon>
        <taxon>Pentapetalae</taxon>
        <taxon>rosids</taxon>
        <taxon>fabids</taxon>
        <taxon>Malpighiales</taxon>
        <taxon>Salicaceae</taxon>
        <taxon>Saliceae</taxon>
        <taxon>Populus</taxon>
    </lineage>
</organism>
<reference evidence="1 2" key="1">
    <citation type="journal article" date="2024" name="Plant Biotechnol. J.">
        <title>Genome and CRISPR/Cas9 system of a widespread forest tree (Populus alba) in the world.</title>
        <authorList>
            <person name="Liu Y.J."/>
            <person name="Jiang P.F."/>
            <person name="Han X.M."/>
            <person name="Li X.Y."/>
            <person name="Wang H.M."/>
            <person name="Wang Y.J."/>
            <person name="Wang X.X."/>
            <person name="Zeng Q.Y."/>
        </authorList>
    </citation>
    <scope>NUCLEOTIDE SEQUENCE [LARGE SCALE GENOMIC DNA]</scope>
    <source>
        <strain evidence="2">cv. PAL-ZL1</strain>
    </source>
</reference>
<proteinExistence type="predicted"/>
<name>A0ACC4AHD4_POPAL</name>
<dbReference type="Proteomes" id="UP000309997">
    <property type="component" value="Unassembled WGS sequence"/>
</dbReference>
<accession>A0ACC4AHD4</accession>
<evidence type="ECO:0000313" key="2">
    <source>
        <dbReference type="Proteomes" id="UP000309997"/>
    </source>
</evidence>
<protein>
    <submittedName>
        <fullName evidence="1">Uncharacterized protein</fullName>
    </submittedName>
</protein>